<accession>B9XGX0</accession>
<sequence precursor="true">MKYLLLRLLPTVVVFFGLASNARPDVFDNWTTNQIATNMFTFSLRHVVYGNGRYVAVADQSDGCRIYTSEDGLNWTFRFTDPSSWGLSLTFSSGHFCGISAWAMANVSSNGIDWLATQMTQVSQDFTPADITYAPTPGGYVVVGGTNGVGSIWSSPNGATWIPRTISGGVGGPISSVAYGFSTLIAIGNNDGAAYTCVLPSTTWNRRSIPGGKTISCANGRFFVPLNSNTNLISIGGTSPLWTPLGTGLTNMLGKVVYANGLYMAQAGNYFATSTDGTNWIQHAKQMPGNASTDVSVATDGNRLVTIGTTRIPGTDNLANGFIYTSDPLVELHMTNDPATKLVLSGLEGRTYQIQSVDNVPAVSNAWRTNLALQLTTTPYTWTDNTATNSQRFYRAVLLP</sequence>
<evidence type="ECO:0000256" key="1">
    <source>
        <dbReference type="SAM" id="SignalP"/>
    </source>
</evidence>
<dbReference type="EMBL" id="ABOX02000013">
    <property type="protein sequence ID" value="EEF60891.1"/>
    <property type="molecule type" value="Genomic_DNA"/>
</dbReference>
<dbReference type="SUPFAM" id="SSF50978">
    <property type="entry name" value="WD40 repeat-like"/>
    <property type="match status" value="1"/>
</dbReference>
<name>B9XGX0_PEDPL</name>
<organism evidence="2 3">
    <name type="scientific">Pedosphaera parvula (strain Ellin514)</name>
    <dbReference type="NCBI Taxonomy" id="320771"/>
    <lineage>
        <taxon>Bacteria</taxon>
        <taxon>Pseudomonadati</taxon>
        <taxon>Verrucomicrobiota</taxon>
        <taxon>Pedosphaerae</taxon>
        <taxon>Pedosphaerales</taxon>
        <taxon>Pedosphaeraceae</taxon>
        <taxon>Pedosphaera</taxon>
    </lineage>
</organism>
<proteinExistence type="predicted"/>
<dbReference type="OrthoDB" id="28905at2"/>
<reference evidence="2 3" key="1">
    <citation type="journal article" date="2011" name="J. Bacteriol.">
        <title>Genome sequence of 'Pedosphaera parvula' Ellin514, an aerobic Verrucomicrobial isolate from pasture soil.</title>
        <authorList>
            <person name="Kant R."/>
            <person name="van Passel M.W."/>
            <person name="Sangwan P."/>
            <person name="Palva A."/>
            <person name="Lucas S."/>
            <person name="Copeland A."/>
            <person name="Lapidus A."/>
            <person name="Glavina Del Rio T."/>
            <person name="Dalin E."/>
            <person name="Tice H."/>
            <person name="Bruce D."/>
            <person name="Goodwin L."/>
            <person name="Pitluck S."/>
            <person name="Chertkov O."/>
            <person name="Larimer F.W."/>
            <person name="Land M.L."/>
            <person name="Hauser L."/>
            <person name="Brettin T.S."/>
            <person name="Detter J.C."/>
            <person name="Han S."/>
            <person name="de Vos W.M."/>
            <person name="Janssen P.H."/>
            <person name="Smidt H."/>
        </authorList>
    </citation>
    <scope>NUCLEOTIDE SEQUENCE [LARGE SCALE GENOMIC DNA]</scope>
    <source>
        <strain evidence="2 3">Ellin514</strain>
    </source>
</reference>
<keyword evidence="1" id="KW-0732">Signal</keyword>
<dbReference type="InterPro" id="IPR015943">
    <property type="entry name" value="WD40/YVTN_repeat-like_dom_sf"/>
</dbReference>
<feature type="chain" id="PRO_5002894787" evidence="1">
    <location>
        <begin position="23"/>
        <end position="400"/>
    </location>
</feature>
<protein>
    <submittedName>
        <fullName evidence="2">Uncharacterized protein</fullName>
    </submittedName>
</protein>
<dbReference type="Proteomes" id="UP000003688">
    <property type="component" value="Unassembled WGS sequence"/>
</dbReference>
<dbReference type="AlphaFoldDB" id="B9XGX0"/>
<dbReference type="RefSeq" id="WP_007415066.1">
    <property type="nucleotide sequence ID" value="NZ_ABOX02000013.1"/>
</dbReference>
<feature type="signal peptide" evidence="1">
    <location>
        <begin position="1"/>
        <end position="22"/>
    </location>
</feature>
<keyword evidence="3" id="KW-1185">Reference proteome</keyword>
<evidence type="ECO:0000313" key="3">
    <source>
        <dbReference type="Proteomes" id="UP000003688"/>
    </source>
</evidence>
<dbReference type="Gene3D" id="2.130.10.10">
    <property type="entry name" value="YVTN repeat-like/Quinoprotein amine dehydrogenase"/>
    <property type="match status" value="1"/>
</dbReference>
<dbReference type="InterPro" id="IPR036322">
    <property type="entry name" value="WD40_repeat_dom_sf"/>
</dbReference>
<gene>
    <name evidence="2" type="ORF">Cflav_PD4060</name>
</gene>
<comment type="caution">
    <text evidence="2">The sequence shown here is derived from an EMBL/GenBank/DDBJ whole genome shotgun (WGS) entry which is preliminary data.</text>
</comment>
<evidence type="ECO:0000313" key="2">
    <source>
        <dbReference type="EMBL" id="EEF60891.1"/>
    </source>
</evidence>